<dbReference type="Proteomes" id="UP000264313">
    <property type="component" value="Unassembled WGS sequence"/>
</dbReference>
<proteinExistence type="predicted"/>
<keyword evidence="1" id="KW-0732">Signal</keyword>
<gene>
    <name evidence="2" type="ORF">DCW48_00865</name>
</gene>
<evidence type="ECO:0008006" key="4">
    <source>
        <dbReference type="Google" id="ProtNLM"/>
    </source>
</evidence>
<evidence type="ECO:0000313" key="3">
    <source>
        <dbReference type="Proteomes" id="UP000264313"/>
    </source>
</evidence>
<sequence>MHTSILKTILSALIASAAMAGCATRTPVLDEHFGEAVNAAKAQQTINPDAPMNTDPVAGVGGQAADAAVDRYHKSFTQPPITPNIFNIGIGSSGGGAGGSNAGNSASGTR</sequence>
<comment type="caution">
    <text evidence="2">The sequence shown here is derived from an EMBL/GenBank/DDBJ whole genome shotgun (WGS) entry which is preliminary data.</text>
</comment>
<protein>
    <recommendedName>
        <fullName evidence="4">Lipoprotein</fullName>
    </recommendedName>
</protein>
<reference evidence="2 3" key="1">
    <citation type="journal article" date="2018" name="Nat. Biotechnol.">
        <title>A standardized bacterial taxonomy based on genome phylogeny substantially revises the tree of life.</title>
        <authorList>
            <person name="Parks D.H."/>
            <person name="Chuvochina M."/>
            <person name="Waite D.W."/>
            <person name="Rinke C."/>
            <person name="Skarshewski A."/>
            <person name="Chaumeil P.A."/>
            <person name="Hugenholtz P."/>
        </authorList>
    </citation>
    <scope>NUCLEOTIDE SEQUENCE [LARGE SCALE GENOMIC DNA]</scope>
    <source>
        <strain evidence="2">UBA9958</strain>
    </source>
</reference>
<organism evidence="2 3">
    <name type="scientific">Methylotenera mobilis</name>
    <dbReference type="NCBI Taxonomy" id="359408"/>
    <lineage>
        <taxon>Bacteria</taxon>
        <taxon>Pseudomonadati</taxon>
        <taxon>Pseudomonadota</taxon>
        <taxon>Betaproteobacteria</taxon>
        <taxon>Nitrosomonadales</taxon>
        <taxon>Methylophilaceae</taxon>
        <taxon>Methylotenera</taxon>
    </lineage>
</organism>
<name>A0A351R898_9PROT</name>
<feature type="signal peptide" evidence="1">
    <location>
        <begin position="1"/>
        <end position="20"/>
    </location>
</feature>
<evidence type="ECO:0000256" key="1">
    <source>
        <dbReference type="SAM" id="SignalP"/>
    </source>
</evidence>
<dbReference type="PROSITE" id="PS51257">
    <property type="entry name" value="PROKAR_LIPOPROTEIN"/>
    <property type="match status" value="1"/>
</dbReference>
<evidence type="ECO:0000313" key="2">
    <source>
        <dbReference type="EMBL" id="HBA08269.1"/>
    </source>
</evidence>
<dbReference type="EMBL" id="DNAA01000023">
    <property type="protein sequence ID" value="HBA08269.1"/>
    <property type="molecule type" value="Genomic_DNA"/>
</dbReference>
<accession>A0A351R898</accession>
<feature type="chain" id="PRO_5016897528" description="Lipoprotein" evidence="1">
    <location>
        <begin position="21"/>
        <end position="110"/>
    </location>
</feature>
<dbReference type="AlphaFoldDB" id="A0A351R898"/>